<dbReference type="AlphaFoldDB" id="A0AAD6QPE8"/>
<organism evidence="2 4">
    <name type="scientific">Populus alba x Populus x berolinensis</name>
    <dbReference type="NCBI Taxonomy" id="444605"/>
    <lineage>
        <taxon>Eukaryota</taxon>
        <taxon>Viridiplantae</taxon>
        <taxon>Streptophyta</taxon>
        <taxon>Embryophyta</taxon>
        <taxon>Tracheophyta</taxon>
        <taxon>Spermatophyta</taxon>
        <taxon>Magnoliopsida</taxon>
        <taxon>eudicotyledons</taxon>
        <taxon>Gunneridae</taxon>
        <taxon>Pentapetalae</taxon>
        <taxon>rosids</taxon>
        <taxon>fabids</taxon>
        <taxon>Malpighiales</taxon>
        <taxon>Salicaceae</taxon>
        <taxon>Saliceae</taxon>
        <taxon>Populus</taxon>
    </lineage>
</organism>
<evidence type="ECO:0000313" key="4">
    <source>
        <dbReference type="Proteomes" id="UP001164929"/>
    </source>
</evidence>
<evidence type="ECO:0000313" key="2">
    <source>
        <dbReference type="EMBL" id="KAJ6994087.1"/>
    </source>
</evidence>
<sequence>MRMLRCFIGKVKSSWRTKVKYFNDVDDIVISNKVKLEFDAKDLYLLNDVFVNDNNGNNDSIGKNINDGYHVKRYLNQ</sequence>
<evidence type="ECO:0000313" key="1">
    <source>
        <dbReference type="EMBL" id="KAJ6994084.1"/>
    </source>
</evidence>
<keyword evidence="4" id="KW-1185">Reference proteome</keyword>
<evidence type="ECO:0000313" key="3">
    <source>
        <dbReference type="EMBL" id="KAJ6994102.1"/>
    </source>
</evidence>
<dbReference type="EMBL" id="JAQIZT010000006">
    <property type="protein sequence ID" value="KAJ6994102.1"/>
    <property type="molecule type" value="Genomic_DNA"/>
</dbReference>
<reference evidence="2" key="1">
    <citation type="journal article" date="2023" name="Mol. Ecol. Resour.">
        <title>Chromosome-level genome assembly of a triploid poplar Populus alba 'Berolinensis'.</title>
        <authorList>
            <person name="Chen S."/>
            <person name="Yu Y."/>
            <person name="Wang X."/>
            <person name="Wang S."/>
            <person name="Zhang T."/>
            <person name="Zhou Y."/>
            <person name="He R."/>
            <person name="Meng N."/>
            <person name="Wang Y."/>
            <person name="Liu W."/>
            <person name="Liu Z."/>
            <person name="Liu J."/>
            <person name="Guo Q."/>
            <person name="Huang H."/>
            <person name="Sederoff R.R."/>
            <person name="Wang G."/>
            <person name="Qu G."/>
            <person name="Chen S."/>
        </authorList>
    </citation>
    <scope>NUCLEOTIDE SEQUENCE</scope>
    <source>
        <strain evidence="2">SC-2020</strain>
    </source>
</reference>
<name>A0AAD6QPE8_9ROSI</name>
<dbReference type="Proteomes" id="UP001164929">
    <property type="component" value="Chromosome 6"/>
</dbReference>
<comment type="caution">
    <text evidence="2">The sequence shown here is derived from an EMBL/GenBank/DDBJ whole genome shotgun (WGS) entry which is preliminary data.</text>
</comment>
<protein>
    <submittedName>
        <fullName evidence="2">Uncharacterized protein</fullName>
    </submittedName>
</protein>
<gene>
    <name evidence="1" type="ORF">NC653_017031</name>
    <name evidence="2" type="ORF">NC653_017034</name>
    <name evidence="3" type="ORF">NC653_017046</name>
</gene>
<dbReference type="EMBL" id="JAQIZT010000006">
    <property type="protein sequence ID" value="KAJ6994087.1"/>
    <property type="molecule type" value="Genomic_DNA"/>
</dbReference>
<dbReference type="EMBL" id="JAQIZT010000006">
    <property type="protein sequence ID" value="KAJ6994084.1"/>
    <property type="molecule type" value="Genomic_DNA"/>
</dbReference>
<accession>A0AAD6QPE8</accession>
<proteinExistence type="predicted"/>